<dbReference type="Proteomes" id="UP000038010">
    <property type="component" value="Unassembled WGS sequence"/>
</dbReference>
<dbReference type="RefSeq" id="XP_018003276.1">
    <property type="nucleotide sequence ID" value="XM_018147415.1"/>
</dbReference>
<evidence type="ECO:0000313" key="2">
    <source>
        <dbReference type="Proteomes" id="UP000038010"/>
    </source>
</evidence>
<sequence>MAQNPATAIASTVREGPLGFLDLPPEIRLMIYKELLPCTVYISVFAENTVIPNWDDLYTQQTHDSVGCHECGRENHWCDDTTAFGLVQKAVRAGKPTRNIYQFSSNPFHAWADPQTDQPKRQPLPSTELPDHIWNLIFSCRTVYNEMRQVLHDQMWLRGDNWCTMADFGLMARASYRQYALTVKHMSLRPYHYPFMSSLRWRDRFWKINNDDWRSEMRWLPLLAELFSELEILKLEGCPLQDRTPGILTQLDPQHIRFVPEQLMAFKAVIVSSPKLAKVVLRISSSLGVDVTFLSSWPVEFEEDGTVKEDTSVTALKIAEELDGATPLDVDEGLQTYYDRNFNCGAACSDAVADLDPAGPDPQFRLDSWCGF</sequence>
<dbReference type="AlphaFoldDB" id="A0A0N1H8K9"/>
<organism evidence="1 2">
    <name type="scientific">Cyphellophora attinorum</name>
    <dbReference type="NCBI Taxonomy" id="1664694"/>
    <lineage>
        <taxon>Eukaryota</taxon>
        <taxon>Fungi</taxon>
        <taxon>Dikarya</taxon>
        <taxon>Ascomycota</taxon>
        <taxon>Pezizomycotina</taxon>
        <taxon>Eurotiomycetes</taxon>
        <taxon>Chaetothyriomycetidae</taxon>
        <taxon>Chaetothyriales</taxon>
        <taxon>Cyphellophoraceae</taxon>
        <taxon>Cyphellophora</taxon>
    </lineage>
</organism>
<dbReference type="GeneID" id="28739295"/>
<reference evidence="1 2" key="1">
    <citation type="submission" date="2015-06" db="EMBL/GenBank/DDBJ databases">
        <title>Draft genome of the ant-associated black yeast Phialophora attae CBS 131958.</title>
        <authorList>
            <person name="Moreno L.F."/>
            <person name="Stielow B.J."/>
            <person name="de Hoog S."/>
            <person name="Vicente V.A."/>
            <person name="Weiss V.A."/>
            <person name="de Vries M."/>
            <person name="Cruz L.M."/>
            <person name="Souza E.M."/>
        </authorList>
    </citation>
    <scope>NUCLEOTIDE SEQUENCE [LARGE SCALE GENOMIC DNA]</scope>
    <source>
        <strain evidence="1 2">CBS 131958</strain>
    </source>
</reference>
<protein>
    <submittedName>
        <fullName evidence="1">Uncharacterized protein</fullName>
    </submittedName>
</protein>
<accession>A0A0N1H8K9</accession>
<evidence type="ECO:0000313" key="1">
    <source>
        <dbReference type="EMBL" id="KPI43313.1"/>
    </source>
</evidence>
<dbReference type="EMBL" id="LFJN01000005">
    <property type="protein sequence ID" value="KPI43313.1"/>
    <property type="molecule type" value="Genomic_DNA"/>
</dbReference>
<proteinExistence type="predicted"/>
<keyword evidence="2" id="KW-1185">Reference proteome</keyword>
<gene>
    <name evidence="1" type="ORF">AB675_7075</name>
</gene>
<comment type="caution">
    <text evidence="1">The sequence shown here is derived from an EMBL/GenBank/DDBJ whole genome shotgun (WGS) entry which is preliminary data.</text>
</comment>
<dbReference type="VEuPathDB" id="FungiDB:AB675_7075"/>
<name>A0A0N1H8K9_9EURO</name>